<keyword evidence="1" id="KW-0285">Flavoprotein</keyword>
<accession>A0A316I3U9</accession>
<evidence type="ECO:0000259" key="4">
    <source>
        <dbReference type="Pfam" id="PF00441"/>
    </source>
</evidence>
<evidence type="ECO:0000256" key="1">
    <source>
        <dbReference type="ARBA" id="ARBA00022630"/>
    </source>
</evidence>
<dbReference type="SUPFAM" id="SSF47203">
    <property type="entry name" value="Acyl-CoA dehydrogenase C-terminal domain-like"/>
    <property type="match status" value="1"/>
</dbReference>
<dbReference type="Gene3D" id="1.20.140.10">
    <property type="entry name" value="Butyryl-CoA Dehydrogenase, subunit A, domain 3"/>
    <property type="match status" value="1"/>
</dbReference>
<protein>
    <recommendedName>
        <fullName evidence="4">Acyl-CoA dehydrogenase/oxidase C-terminal domain-containing protein</fullName>
    </recommendedName>
</protein>
<dbReference type="GO" id="GO:0003995">
    <property type="term" value="F:acyl-CoA dehydrogenase activity"/>
    <property type="evidence" value="ECO:0007669"/>
    <property type="project" value="TreeGrafter"/>
</dbReference>
<dbReference type="PANTHER" id="PTHR43884:SF20">
    <property type="entry name" value="ACYL-COA DEHYDROGENASE FADE28"/>
    <property type="match status" value="1"/>
</dbReference>
<dbReference type="InterPro" id="IPR009075">
    <property type="entry name" value="AcylCo_DH/oxidase_C"/>
</dbReference>
<evidence type="ECO:0000313" key="6">
    <source>
        <dbReference type="Proteomes" id="UP000246005"/>
    </source>
</evidence>
<gene>
    <name evidence="5" type="ORF">C8D88_104248</name>
</gene>
<dbReference type="Proteomes" id="UP000246005">
    <property type="component" value="Unassembled WGS sequence"/>
</dbReference>
<sequence>MMFTLSPEQTDFAGVLHGFLAAGRRDLAEVGVDEVTEPVDLVVVFEELGHHAVPGPLIESLAVVPALVDGTATGTSSVAFPPHVPHAVEADHYFLVEGDTLREAVPTAGLSSVDPARRLVELTGGAVIATGIPVTRAFDLGVLTCSAQLLGLGRAMLEMTTAHTLARTQFGRPIGSFQAVKHHLANVLIGLELARPLVFGAAVTMTTRDVSAAKVAASDAAWNAARTALQVHGAIGYTAEHELGRFLLQTRALRTAWGSPSLHRARVLEAL</sequence>
<reference evidence="5 6" key="1">
    <citation type="submission" date="2018-05" db="EMBL/GenBank/DDBJ databases">
        <title>Genomic Encyclopedia of Type Strains, Phase IV (KMG-IV): sequencing the most valuable type-strain genomes for metagenomic binning, comparative biology and taxonomic classification.</title>
        <authorList>
            <person name="Goeker M."/>
        </authorList>
    </citation>
    <scope>NUCLEOTIDE SEQUENCE [LARGE SCALE GENOMIC DNA]</scope>
    <source>
        <strain evidence="5 6">DSM 45480</strain>
    </source>
</reference>
<organism evidence="5 6">
    <name type="scientific">Lentzea atacamensis</name>
    <dbReference type="NCBI Taxonomy" id="531938"/>
    <lineage>
        <taxon>Bacteria</taxon>
        <taxon>Bacillati</taxon>
        <taxon>Actinomycetota</taxon>
        <taxon>Actinomycetes</taxon>
        <taxon>Pseudonocardiales</taxon>
        <taxon>Pseudonocardiaceae</taxon>
        <taxon>Lentzea</taxon>
    </lineage>
</organism>
<evidence type="ECO:0000256" key="2">
    <source>
        <dbReference type="ARBA" id="ARBA00022827"/>
    </source>
</evidence>
<dbReference type="PANTHER" id="PTHR43884">
    <property type="entry name" value="ACYL-COA DEHYDROGENASE"/>
    <property type="match status" value="1"/>
</dbReference>
<dbReference type="EMBL" id="QGHB01000004">
    <property type="protein sequence ID" value="PWK87087.1"/>
    <property type="molecule type" value="Genomic_DNA"/>
</dbReference>
<name>A0A316I3U9_9PSEU</name>
<dbReference type="AlphaFoldDB" id="A0A316I3U9"/>
<evidence type="ECO:0000256" key="3">
    <source>
        <dbReference type="ARBA" id="ARBA00023002"/>
    </source>
</evidence>
<keyword evidence="2" id="KW-0274">FAD</keyword>
<evidence type="ECO:0000313" key="5">
    <source>
        <dbReference type="EMBL" id="PWK87087.1"/>
    </source>
</evidence>
<dbReference type="RefSeq" id="WP_109636703.1">
    <property type="nucleotide sequence ID" value="NZ_QGHB01000004.1"/>
</dbReference>
<comment type="caution">
    <text evidence="5">The sequence shown here is derived from an EMBL/GenBank/DDBJ whole genome shotgun (WGS) entry which is preliminary data.</text>
</comment>
<feature type="domain" description="Acyl-CoA dehydrogenase/oxidase C-terminal" evidence="4">
    <location>
        <begin position="135"/>
        <end position="270"/>
    </location>
</feature>
<proteinExistence type="predicted"/>
<dbReference type="Pfam" id="PF00441">
    <property type="entry name" value="Acyl-CoA_dh_1"/>
    <property type="match status" value="1"/>
</dbReference>
<dbReference type="InterPro" id="IPR036250">
    <property type="entry name" value="AcylCo_DH-like_C"/>
</dbReference>
<keyword evidence="3" id="KW-0560">Oxidoreductase</keyword>